<feature type="transmembrane region" description="Helical" evidence="2">
    <location>
        <begin position="247"/>
        <end position="265"/>
    </location>
</feature>
<dbReference type="InterPro" id="IPR000620">
    <property type="entry name" value="EamA_dom"/>
</dbReference>
<dbReference type="SUPFAM" id="SSF103481">
    <property type="entry name" value="Multidrug resistance efflux transporter EmrE"/>
    <property type="match status" value="2"/>
</dbReference>
<keyword evidence="2" id="KW-0472">Membrane</keyword>
<dbReference type="PANTHER" id="PTHR22911:SF79">
    <property type="entry name" value="MOBA-LIKE NTP TRANSFERASE DOMAIN-CONTAINING PROTEIN"/>
    <property type="match status" value="1"/>
</dbReference>
<feature type="domain" description="EamA" evidence="3">
    <location>
        <begin position="11"/>
        <end position="145"/>
    </location>
</feature>
<feature type="transmembrane region" description="Helical" evidence="2">
    <location>
        <begin position="73"/>
        <end position="92"/>
    </location>
</feature>
<keyword evidence="5" id="KW-1185">Reference proteome</keyword>
<dbReference type="Pfam" id="PF00892">
    <property type="entry name" value="EamA"/>
    <property type="match status" value="2"/>
</dbReference>
<dbReference type="GO" id="GO:0016020">
    <property type="term" value="C:membrane"/>
    <property type="evidence" value="ECO:0007669"/>
    <property type="project" value="InterPro"/>
</dbReference>
<feature type="transmembrane region" description="Helical" evidence="2">
    <location>
        <begin position="127"/>
        <end position="146"/>
    </location>
</feature>
<dbReference type="AlphaFoldDB" id="I4D6Z6"/>
<feature type="domain" description="EamA" evidence="3">
    <location>
        <begin position="155"/>
        <end position="287"/>
    </location>
</feature>
<feature type="transmembrane region" description="Helical" evidence="2">
    <location>
        <begin position="184"/>
        <end position="207"/>
    </location>
</feature>
<name>I4D6Z6_DESAJ</name>
<evidence type="ECO:0000256" key="2">
    <source>
        <dbReference type="SAM" id="Phobius"/>
    </source>
</evidence>
<dbReference type="InterPro" id="IPR037185">
    <property type="entry name" value="EmrE-like"/>
</dbReference>
<gene>
    <name evidence="4" type="ordered locus">Desaci_2637</name>
</gene>
<feature type="transmembrane region" description="Helical" evidence="2">
    <location>
        <begin position="98"/>
        <end position="120"/>
    </location>
</feature>
<feature type="transmembrane region" description="Helical" evidence="2">
    <location>
        <begin position="271"/>
        <end position="290"/>
    </location>
</feature>
<dbReference type="OrthoDB" id="9808556at2"/>
<dbReference type="PANTHER" id="PTHR22911">
    <property type="entry name" value="ACYL-MALONYL CONDENSING ENZYME-RELATED"/>
    <property type="match status" value="1"/>
</dbReference>
<dbReference type="EMBL" id="CP003639">
    <property type="protein sequence ID" value="AFM41570.1"/>
    <property type="molecule type" value="Genomic_DNA"/>
</dbReference>
<comment type="similarity">
    <text evidence="1">Belongs to the EamA transporter family.</text>
</comment>
<evidence type="ECO:0000313" key="4">
    <source>
        <dbReference type="EMBL" id="AFM41570.1"/>
    </source>
</evidence>
<reference evidence="4 5" key="1">
    <citation type="journal article" date="2012" name="J. Bacteriol.">
        <title>Complete genome sequences of Desulfosporosinus orientis DSM765T, Desulfosporosinus youngiae DSM17734T, Desulfosporosinus meridiei DSM13257T, and Desulfosporosinus acidiphilus DSM22704T.</title>
        <authorList>
            <person name="Pester M."/>
            <person name="Brambilla E."/>
            <person name="Alazard D."/>
            <person name="Rattei T."/>
            <person name="Weinmaier T."/>
            <person name="Han J."/>
            <person name="Lucas S."/>
            <person name="Lapidus A."/>
            <person name="Cheng J.F."/>
            <person name="Goodwin L."/>
            <person name="Pitluck S."/>
            <person name="Peters L."/>
            <person name="Ovchinnikova G."/>
            <person name="Teshima H."/>
            <person name="Detter J.C."/>
            <person name="Han C.S."/>
            <person name="Tapia R."/>
            <person name="Land M.L."/>
            <person name="Hauser L."/>
            <person name="Kyrpides N.C."/>
            <person name="Ivanova N.N."/>
            <person name="Pagani I."/>
            <person name="Huntmann M."/>
            <person name="Wei C.L."/>
            <person name="Davenport K.W."/>
            <person name="Daligault H."/>
            <person name="Chain P.S."/>
            <person name="Chen A."/>
            <person name="Mavromatis K."/>
            <person name="Markowitz V."/>
            <person name="Szeto E."/>
            <person name="Mikhailova N."/>
            <person name="Pati A."/>
            <person name="Wagner M."/>
            <person name="Woyke T."/>
            <person name="Ollivier B."/>
            <person name="Klenk H.P."/>
            <person name="Spring S."/>
            <person name="Loy A."/>
        </authorList>
    </citation>
    <scope>NUCLEOTIDE SEQUENCE [LARGE SCALE GENOMIC DNA]</scope>
    <source>
        <strain evidence="5">DSM 22704 / JCM 16185 / SJ4</strain>
    </source>
</reference>
<dbReference type="HOGENOM" id="CLU_033863_9_3_9"/>
<proteinExistence type="inferred from homology"/>
<feature type="transmembrane region" description="Helical" evidence="2">
    <location>
        <begin position="12"/>
        <end position="34"/>
    </location>
</feature>
<feature type="transmembrane region" description="Helical" evidence="2">
    <location>
        <begin position="40"/>
        <end position="61"/>
    </location>
</feature>
<organism evidence="4 5">
    <name type="scientific">Desulfosporosinus acidiphilus (strain DSM 22704 / JCM 16185 / SJ4)</name>
    <dbReference type="NCBI Taxonomy" id="646529"/>
    <lineage>
        <taxon>Bacteria</taxon>
        <taxon>Bacillati</taxon>
        <taxon>Bacillota</taxon>
        <taxon>Clostridia</taxon>
        <taxon>Eubacteriales</taxon>
        <taxon>Desulfitobacteriaceae</taxon>
        <taxon>Desulfosporosinus</taxon>
    </lineage>
</organism>
<protein>
    <submittedName>
        <fullName evidence="4">Putative permease, DMT superfamily</fullName>
    </submittedName>
</protein>
<keyword evidence="2" id="KW-1133">Transmembrane helix</keyword>
<evidence type="ECO:0000256" key="1">
    <source>
        <dbReference type="ARBA" id="ARBA00007362"/>
    </source>
</evidence>
<dbReference type="Proteomes" id="UP000002892">
    <property type="component" value="Chromosome"/>
</dbReference>
<feature type="transmembrane region" description="Helical" evidence="2">
    <location>
        <begin position="213"/>
        <end position="235"/>
    </location>
</feature>
<feature type="transmembrane region" description="Helical" evidence="2">
    <location>
        <begin position="152"/>
        <end position="172"/>
    </location>
</feature>
<sequence length="305" mass="32323">MNNVRSNGHGRGIVAILISALGFAFYPIFGKFVFAGGASLATVLFIRFLIAAAVFWGLIIVRKSTIHLAKRDFLRLWLLGGIIYAGQAGLYISAVKFIPASMASLIFYVYPILVTILALATKQERLSVIKVGGLLFSIIGLIFVLGLNFGGLNVLGILCALGASAIYSVYILTSNRVINSVSPLLSSAVISSAACVTYGLTGVIQGFTWNISVLTWLDILGIAILSTIIAILTFFGGLRRVGPTTASIVSTLEPVLTVGLAYILLGEYLNTTQGIGAACVLLGAILAAWPHNKKLNIGIRETESL</sequence>
<dbReference type="RefSeq" id="WP_014827567.1">
    <property type="nucleotide sequence ID" value="NC_018068.1"/>
</dbReference>
<accession>I4D6Z6</accession>
<dbReference type="KEGG" id="dai:Desaci_2637"/>
<keyword evidence="2" id="KW-0812">Transmembrane</keyword>
<dbReference type="eggNOG" id="COG0697">
    <property type="taxonomic scope" value="Bacteria"/>
</dbReference>
<evidence type="ECO:0000313" key="5">
    <source>
        <dbReference type="Proteomes" id="UP000002892"/>
    </source>
</evidence>
<evidence type="ECO:0000259" key="3">
    <source>
        <dbReference type="Pfam" id="PF00892"/>
    </source>
</evidence>
<dbReference type="STRING" id="646529.Desaci_2637"/>